<accession>A0A5J9TXU0</accession>
<feature type="domain" description="Glutaredoxin" evidence="8">
    <location>
        <begin position="89"/>
        <end position="153"/>
    </location>
</feature>
<evidence type="ECO:0000256" key="3">
    <source>
        <dbReference type="ARBA" id="ARBA00022528"/>
    </source>
</evidence>
<keyword evidence="5" id="KW-0677">Repeat</keyword>
<feature type="repeat" description="PPR" evidence="7">
    <location>
        <begin position="842"/>
        <end position="876"/>
    </location>
</feature>
<dbReference type="Gene3D" id="3.40.30.10">
    <property type="entry name" value="Glutaredoxin"/>
    <property type="match status" value="1"/>
</dbReference>
<evidence type="ECO:0000256" key="4">
    <source>
        <dbReference type="ARBA" id="ARBA00022640"/>
    </source>
</evidence>
<feature type="repeat" description="PPR" evidence="7">
    <location>
        <begin position="741"/>
        <end position="775"/>
    </location>
</feature>
<dbReference type="FunFam" id="1.25.40.10:FF:000690">
    <property type="entry name" value="Pentatricopeptide repeat-containing protein"/>
    <property type="match status" value="1"/>
</dbReference>
<evidence type="ECO:0000313" key="10">
    <source>
        <dbReference type="EMBL" id="TVU15648.1"/>
    </source>
</evidence>
<dbReference type="Gene3D" id="1.25.40.10">
    <property type="entry name" value="Tetratricopeptide repeat domain"/>
    <property type="match status" value="6"/>
</dbReference>
<keyword evidence="3" id="KW-0150">Chloroplast</keyword>
<evidence type="ECO:0000256" key="5">
    <source>
        <dbReference type="ARBA" id="ARBA00022737"/>
    </source>
</evidence>
<evidence type="ECO:0000259" key="8">
    <source>
        <dbReference type="Pfam" id="PF00462"/>
    </source>
</evidence>
<dbReference type="PANTHER" id="PTHR47926">
    <property type="entry name" value="PENTATRICOPEPTIDE REPEAT-CONTAINING PROTEIN"/>
    <property type="match status" value="1"/>
</dbReference>
<evidence type="ECO:0000313" key="11">
    <source>
        <dbReference type="Proteomes" id="UP000324897"/>
    </source>
</evidence>
<evidence type="ECO:0000256" key="2">
    <source>
        <dbReference type="ARBA" id="ARBA00006643"/>
    </source>
</evidence>
<dbReference type="InterPro" id="IPR036249">
    <property type="entry name" value="Thioredoxin-like_sf"/>
</dbReference>
<proteinExistence type="inferred from homology"/>
<dbReference type="Pfam" id="PF13041">
    <property type="entry name" value="PPR_2"/>
    <property type="match status" value="3"/>
</dbReference>
<dbReference type="InterPro" id="IPR002109">
    <property type="entry name" value="Glutaredoxin"/>
</dbReference>
<feature type="repeat" description="PPR" evidence="7">
    <location>
        <begin position="540"/>
        <end position="574"/>
    </location>
</feature>
<dbReference type="PROSITE" id="PS51375">
    <property type="entry name" value="PPR"/>
    <property type="match status" value="6"/>
</dbReference>
<feature type="repeat" description="PPR" evidence="7">
    <location>
        <begin position="440"/>
        <end position="474"/>
    </location>
</feature>
<keyword evidence="6" id="KW-0809">Transit peptide</keyword>
<dbReference type="Pfam" id="PF14432">
    <property type="entry name" value="DYW_deaminase"/>
    <property type="match status" value="1"/>
</dbReference>
<dbReference type="GO" id="GO:0009507">
    <property type="term" value="C:chloroplast"/>
    <property type="evidence" value="ECO:0007669"/>
    <property type="project" value="UniProtKB-SubCell"/>
</dbReference>
<evidence type="ECO:0000256" key="1">
    <source>
        <dbReference type="ARBA" id="ARBA00004229"/>
    </source>
</evidence>
<dbReference type="SUPFAM" id="SSF48452">
    <property type="entry name" value="TPR-like"/>
    <property type="match status" value="1"/>
</dbReference>
<comment type="similarity">
    <text evidence="2">Belongs to the PPR family. PCMP-H subfamily.</text>
</comment>
<reference evidence="10 11" key="1">
    <citation type="journal article" date="2019" name="Sci. Rep.">
        <title>A high-quality genome of Eragrostis curvula grass provides insights into Poaceae evolution and supports new strategies to enhance forage quality.</title>
        <authorList>
            <person name="Carballo J."/>
            <person name="Santos B.A.C.M."/>
            <person name="Zappacosta D."/>
            <person name="Garbus I."/>
            <person name="Selva J.P."/>
            <person name="Gallo C.A."/>
            <person name="Diaz A."/>
            <person name="Albertini E."/>
            <person name="Caccamo M."/>
            <person name="Echenique V."/>
        </authorList>
    </citation>
    <scope>NUCLEOTIDE SEQUENCE [LARGE SCALE GENOMIC DNA]</scope>
    <source>
        <strain evidence="11">cv. Victoria</strain>
        <tissue evidence="10">Leaf</tissue>
    </source>
</reference>
<dbReference type="Pfam" id="PF00462">
    <property type="entry name" value="Glutaredoxin"/>
    <property type="match status" value="1"/>
</dbReference>
<dbReference type="GO" id="GO:0003729">
    <property type="term" value="F:mRNA binding"/>
    <property type="evidence" value="ECO:0007669"/>
    <property type="project" value="UniProtKB-ARBA"/>
</dbReference>
<keyword evidence="4" id="KW-0934">Plastid</keyword>
<dbReference type="GO" id="GO:0009451">
    <property type="term" value="P:RNA modification"/>
    <property type="evidence" value="ECO:0007669"/>
    <property type="project" value="InterPro"/>
</dbReference>
<feature type="domain" description="DYW" evidence="9">
    <location>
        <begin position="1058"/>
        <end position="1150"/>
    </location>
</feature>
<dbReference type="EMBL" id="RWGY01000031">
    <property type="protein sequence ID" value="TVU15648.1"/>
    <property type="molecule type" value="Genomic_DNA"/>
</dbReference>
<dbReference type="PROSITE" id="PS51354">
    <property type="entry name" value="GLUTAREDOXIN_2"/>
    <property type="match status" value="1"/>
</dbReference>
<dbReference type="FunFam" id="1.25.40.10:FF:000417">
    <property type="entry name" value="Pentatricopeptide repeat-containing protein At4g38010"/>
    <property type="match status" value="1"/>
</dbReference>
<dbReference type="InterPro" id="IPR033658">
    <property type="entry name" value="GRX_PICOT-like"/>
</dbReference>
<dbReference type="PANTHER" id="PTHR47926:SF377">
    <property type="entry name" value="OS04G0469400 PROTEIN"/>
    <property type="match status" value="1"/>
</dbReference>
<dbReference type="Gramene" id="TVU15648">
    <property type="protein sequence ID" value="TVU15648"/>
    <property type="gene ID" value="EJB05_39180"/>
</dbReference>
<dbReference type="Pfam" id="PF01535">
    <property type="entry name" value="PPR"/>
    <property type="match status" value="6"/>
</dbReference>
<dbReference type="AlphaFoldDB" id="A0A5J9TXU0"/>
<protein>
    <submittedName>
        <fullName evidence="10">Uncharacterized protein</fullName>
    </submittedName>
</protein>
<comment type="subcellular location">
    <subcellularLocation>
        <location evidence="1">Plastid</location>
        <location evidence="1">Chloroplast</location>
    </subcellularLocation>
</comment>
<dbReference type="InterPro" id="IPR032867">
    <property type="entry name" value="DYW_dom"/>
</dbReference>
<feature type="repeat" description="PPR" evidence="7">
    <location>
        <begin position="335"/>
        <end position="369"/>
    </location>
</feature>
<dbReference type="CDD" id="cd03028">
    <property type="entry name" value="GRX_PICOT_like"/>
    <property type="match status" value="1"/>
</dbReference>
<dbReference type="FunFam" id="1.25.40.10:FF:000073">
    <property type="entry name" value="Pentatricopeptide repeat-containing protein chloroplastic"/>
    <property type="match status" value="1"/>
</dbReference>
<dbReference type="NCBIfam" id="TIGR00756">
    <property type="entry name" value="PPR"/>
    <property type="match status" value="6"/>
</dbReference>
<dbReference type="GO" id="GO:0008270">
    <property type="term" value="F:zinc ion binding"/>
    <property type="evidence" value="ECO:0007669"/>
    <property type="project" value="InterPro"/>
</dbReference>
<sequence>MNRLASTALIRGLVRSCRAPTTAAVSRPAFQQFMNYSSGHGSDPNANADKAATRIAADPDTHQDFEPKSKSSDVSLHDIVAQDIKENPVLIYMKGFPESPMCGFSALAVKVLQQYDVPISSRDILGDLRLKESVKAHTNWPTFPQIFIKGEFVGGSDIILSMHQAFTSAHEKTRKPYPILFACSAAVCRDATGMSIRLPGASKPATAMAVAALSFPPIPCPTPPLNPPSTSPPISVSLKRLCKEGNLRDALRLFASGAHGRRRPPPPEQYGWVLDLIAARRAAQEGRQVHAHALATGSLDEDDDGFLATKLVFMYGRCGRVDDARHLFDGMPARTVFSWNALVGAYLSSGSAGEAVRVYRSMRASEAQVAAPDGCTLASVLKACGAEGDASCGREVHGLAAKTGLDRSTLVANALIGMYAKCDMLDSALRVFEWLQDGRDVASWNSVITGCVQNGRILEALSLFRGMRSAGFGMNSYTAVGVLQICAELALPYLGRELHAALLKCGTELSIQYNALLVMYTKCGRVDSALRVFRQIGEKDYISWNSMLSCYVQNGLYAEAIDFFGEMLQHGFQPDPACVVSLSSALGHLGRLKSGKEVHAYAIKQKLHADLQVGNTLMDMYVKCQSIECSARVFDSMRIKDHISWTTILACYAQSSRHFEAVDLFRKVQKEGIKVDAMMIGSILEACSGLKSLCLLKQVHAFAIRNGLLDLVVKNRMLYIYGECGEVTHSLNIFQSVENKDIVTWTSMINCYANNRLFNEAVSLFAEMQKVNIQPDYVALVSILVAIAGLSTLTKGKQVHGFLLRRSFPMEGPVVSSLVDMYSGCGSMKYATRVFEGMKYKDVVLWTAMINATGMHGHGKQAIDLFESMLQAGLAPDHVSFLALLHACSHSKLVDEGKYYLDMMMNKYRLKPWQEHYACVVDILGRSGRTEEAYNFIQTMPMEPKSVVWCALLGACCVHKNHELAAVAATKLLELEPDNPGNYILVSNVFAEMGEWNNVRDVRTRMSERGLRKDPACSWTEIGNNVHTFTARDHSHRDSQAIHLRLAEITEKLRKEGGYIEDTRFVLHDVSEEEKIDLLHKHSERLAIAFGLISTRPGTPLRIAKNLRVCGDCHEFTKLVSKLFEREIVVRDSNRFHHFSGGSCSCGDFW</sequence>
<dbReference type="OrthoDB" id="1846880at2759"/>
<name>A0A5J9TXU0_9POAL</name>
<dbReference type="Pfam" id="PF20431">
    <property type="entry name" value="E_motif"/>
    <property type="match status" value="1"/>
</dbReference>
<dbReference type="InterPro" id="IPR011990">
    <property type="entry name" value="TPR-like_helical_dom_sf"/>
</dbReference>
<dbReference type="InterPro" id="IPR046960">
    <property type="entry name" value="PPR_At4g14850-like_plant"/>
</dbReference>
<comment type="caution">
    <text evidence="10">The sequence shown here is derived from an EMBL/GenBank/DDBJ whole genome shotgun (WGS) entry which is preliminary data.</text>
</comment>
<organism evidence="10 11">
    <name type="scientific">Eragrostis curvula</name>
    <name type="common">weeping love grass</name>
    <dbReference type="NCBI Taxonomy" id="38414"/>
    <lineage>
        <taxon>Eukaryota</taxon>
        <taxon>Viridiplantae</taxon>
        <taxon>Streptophyta</taxon>
        <taxon>Embryophyta</taxon>
        <taxon>Tracheophyta</taxon>
        <taxon>Spermatophyta</taxon>
        <taxon>Magnoliopsida</taxon>
        <taxon>Liliopsida</taxon>
        <taxon>Poales</taxon>
        <taxon>Poaceae</taxon>
        <taxon>PACMAD clade</taxon>
        <taxon>Chloridoideae</taxon>
        <taxon>Eragrostideae</taxon>
        <taxon>Eragrostidinae</taxon>
        <taxon>Eragrostis</taxon>
    </lineage>
</organism>
<keyword evidence="11" id="KW-1185">Reference proteome</keyword>
<dbReference type="Proteomes" id="UP000324897">
    <property type="component" value="Unassembled WGS sequence"/>
</dbReference>
<dbReference type="InterPro" id="IPR046848">
    <property type="entry name" value="E_motif"/>
</dbReference>
<feature type="repeat" description="PPR" evidence="7">
    <location>
        <begin position="641"/>
        <end position="675"/>
    </location>
</feature>
<evidence type="ECO:0000256" key="7">
    <source>
        <dbReference type="PROSITE-ProRule" id="PRU00708"/>
    </source>
</evidence>
<dbReference type="InterPro" id="IPR002885">
    <property type="entry name" value="PPR_rpt"/>
</dbReference>
<evidence type="ECO:0000256" key="6">
    <source>
        <dbReference type="ARBA" id="ARBA00022946"/>
    </source>
</evidence>
<evidence type="ECO:0000259" key="9">
    <source>
        <dbReference type="Pfam" id="PF14432"/>
    </source>
</evidence>
<gene>
    <name evidence="10" type="ORF">EJB05_39180</name>
</gene>
<dbReference type="SUPFAM" id="SSF52833">
    <property type="entry name" value="Thioredoxin-like"/>
    <property type="match status" value="1"/>
</dbReference>
<dbReference type="FunFam" id="1.25.40.10:FF:000395">
    <property type="entry name" value="Pentatricopeptide repeat-containing protein chloroplastic"/>
    <property type="match status" value="1"/>
</dbReference>